<dbReference type="Gene3D" id="1.25.40.10">
    <property type="entry name" value="Tetratricopeptide repeat domain"/>
    <property type="match status" value="4"/>
</dbReference>
<evidence type="ECO:0000256" key="2">
    <source>
        <dbReference type="PROSITE-ProRule" id="PRU00708"/>
    </source>
</evidence>
<sequence length="466" mass="51938">MSQLNVTTTRLLSLLPNCSSITHIHQIQAQLITQNLHSITTVASTFITACKTLGLLHLAHLHLLTQLPNPHVFTCNSLIRAFSHSHIPHVPLSVYTHMRKTSIPPNHYTFPVLFKSLSDGRDLRQGRCLHTHVVKLGQWCDIYVQNSALDLYASCGRMDLCRKVFDEMPQRDVVSWTGLIKGYRNLGKYDDALIAFEQMQYAGVVPNAVTMVNALAACASFGALEMGVWIHECIRREGWELDVKLGTALIDLYGTCGKTEEALAVFDTMEEKNTFTWNALIKGFALAKSGEEAVWWFGRMEQEGFGADEVTLVELLSACSHSGLVDVGRQIFSSLSNGKYGFLPSVKHYACMIDLLARAGCLEDAFKCLREMPYEPSKAMMGSLLAAGKTYGDLELSEFAATKLVELEPGNSAYYILLSNLYAEMGRWDDVEKVRAMMKERDLKKDLGCSSAECKPFDQVDQLVAQ</sequence>
<dbReference type="InterPro" id="IPR011990">
    <property type="entry name" value="TPR-like_helical_dom_sf"/>
</dbReference>
<dbReference type="InterPro" id="IPR046848">
    <property type="entry name" value="E_motif"/>
</dbReference>
<evidence type="ECO:0000256" key="1">
    <source>
        <dbReference type="ARBA" id="ARBA00022737"/>
    </source>
</evidence>
<name>A0A2P6PWL5_ROSCH</name>
<proteinExistence type="predicted"/>
<dbReference type="Proteomes" id="UP000238479">
    <property type="component" value="Chromosome 6"/>
</dbReference>
<gene>
    <name evidence="3" type="ORF">RchiOBHm_Chr6g0293351</name>
</gene>
<dbReference type="Pfam" id="PF13041">
    <property type="entry name" value="PPR_2"/>
    <property type="match status" value="1"/>
</dbReference>
<dbReference type="GO" id="GO:0009451">
    <property type="term" value="P:RNA modification"/>
    <property type="evidence" value="ECO:0007669"/>
    <property type="project" value="InterPro"/>
</dbReference>
<dbReference type="NCBIfam" id="TIGR00756">
    <property type="entry name" value="PPR"/>
    <property type="match status" value="5"/>
</dbReference>
<dbReference type="GO" id="GO:0003723">
    <property type="term" value="F:RNA binding"/>
    <property type="evidence" value="ECO:0007669"/>
    <property type="project" value="InterPro"/>
</dbReference>
<dbReference type="Pfam" id="PF20431">
    <property type="entry name" value="E_motif"/>
    <property type="match status" value="1"/>
</dbReference>
<comment type="caution">
    <text evidence="3">The sequence shown here is derived from an EMBL/GenBank/DDBJ whole genome shotgun (WGS) entry which is preliminary data.</text>
</comment>
<evidence type="ECO:0000313" key="3">
    <source>
        <dbReference type="EMBL" id="PRQ26322.1"/>
    </source>
</evidence>
<feature type="repeat" description="PPR" evidence="2">
    <location>
        <begin position="172"/>
        <end position="206"/>
    </location>
</feature>
<dbReference type="EMBL" id="PDCK01000044">
    <property type="protein sequence ID" value="PRQ26322.1"/>
    <property type="molecule type" value="Genomic_DNA"/>
</dbReference>
<dbReference type="PROSITE" id="PS51375">
    <property type="entry name" value="PPR"/>
    <property type="match status" value="2"/>
</dbReference>
<feature type="repeat" description="PPR" evidence="2">
    <location>
        <begin position="273"/>
        <end position="307"/>
    </location>
</feature>
<dbReference type="FunFam" id="1.25.40.10:FF:000427">
    <property type="entry name" value="Pentatricopeptide repeat-containing protein chloroplastic"/>
    <property type="match status" value="1"/>
</dbReference>
<dbReference type="AlphaFoldDB" id="A0A2P6PWL5"/>
<protein>
    <submittedName>
        <fullName evidence="3">Putative tetratricopeptide-like helical domain-containing protein</fullName>
    </submittedName>
</protein>
<dbReference type="PANTHER" id="PTHR47926:SF490">
    <property type="entry name" value="REPEAT-LIKE SUPERFAMILY PROTEIN, PUTATIVE-RELATED"/>
    <property type="match status" value="1"/>
</dbReference>
<dbReference type="PANTHER" id="PTHR47926">
    <property type="entry name" value="PENTATRICOPEPTIDE REPEAT-CONTAINING PROTEIN"/>
    <property type="match status" value="1"/>
</dbReference>
<accession>A0A2P6PWL5</accession>
<dbReference type="InterPro" id="IPR046960">
    <property type="entry name" value="PPR_At4g14850-like_plant"/>
</dbReference>
<organism evidence="3 4">
    <name type="scientific">Rosa chinensis</name>
    <name type="common">China rose</name>
    <dbReference type="NCBI Taxonomy" id="74649"/>
    <lineage>
        <taxon>Eukaryota</taxon>
        <taxon>Viridiplantae</taxon>
        <taxon>Streptophyta</taxon>
        <taxon>Embryophyta</taxon>
        <taxon>Tracheophyta</taxon>
        <taxon>Spermatophyta</taxon>
        <taxon>Magnoliopsida</taxon>
        <taxon>eudicotyledons</taxon>
        <taxon>Gunneridae</taxon>
        <taxon>Pentapetalae</taxon>
        <taxon>rosids</taxon>
        <taxon>fabids</taxon>
        <taxon>Rosales</taxon>
        <taxon>Rosaceae</taxon>
        <taxon>Rosoideae</taxon>
        <taxon>Rosoideae incertae sedis</taxon>
        <taxon>Rosa</taxon>
    </lineage>
</organism>
<dbReference type="FunFam" id="1.25.40.10:FF:000090">
    <property type="entry name" value="Pentatricopeptide repeat-containing protein, chloroplastic"/>
    <property type="match status" value="1"/>
</dbReference>
<reference evidence="3 4" key="1">
    <citation type="journal article" date="2018" name="Nat. Genet.">
        <title>The Rosa genome provides new insights in the design of modern roses.</title>
        <authorList>
            <person name="Bendahmane M."/>
        </authorList>
    </citation>
    <scope>NUCLEOTIDE SEQUENCE [LARGE SCALE GENOMIC DNA]</scope>
    <source>
        <strain evidence="4">cv. Old Blush</strain>
    </source>
</reference>
<dbReference type="Gramene" id="PRQ26322">
    <property type="protein sequence ID" value="PRQ26322"/>
    <property type="gene ID" value="RchiOBHm_Chr6g0293351"/>
</dbReference>
<dbReference type="OMA" id="WFFIMER"/>
<dbReference type="OrthoDB" id="1877720at2759"/>
<keyword evidence="1" id="KW-0677">Repeat</keyword>
<dbReference type="SUPFAM" id="SSF48452">
    <property type="entry name" value="TPR-like"/>
    <property type="match status" value="1"/>
</dbReference>
<dbReference type="Pfam" id="PF01535">
    <property type="entry name" value="PPR"/>
    <property type="match status" value="3"/>
</dbReference>
<evidence type="ECO:0000313" key="4">
    <source>
        <dbReference type="Proteomes" id="UP000238479"/>
    </source>
</evidence>
<dbReference type="InterPro" id="IPR002885">
    <property type="entry name" value="PPR_rpt"/>
</dbReference>
<keyword evidence="4" id="KW-1185">Reference proteome</keyword>